<keyword evidence="2" id="KW-1185">Reference proteome</keyword>
<accession>A0AAU9IL48</accession>
<protein>
    <submittedName>
        <fullName evidence="1">Uncharacterized protein</fullName>
    </submittedName>
</protein>
<proteinExistence type="predicted"/>
<reference evidence="1" key="1">
    <citation type="submission" date="2021-09" db="EMBL/GenBank/DDBJ databases">
        <authorList>
            <consortium name="AG Swart"/>
            <person name="Singh M."/>
            <person name="Singh A."/>
            <person name="Seah K."/>
            <person name="Emmerich C."/>
        </authorList>
    </citation>
    <scope>NUCLEOTIDE SEQUENCE</scope>
    <source>
        <strain evidence="1">ATCC30299</strain>
    </source>
</reference>
<organism evidence="1 2">
    <name type="scientific">Blepharisma stoltei</name>
    <dbReference type="NCBI Taxonomy" id="1481888"/>
    <lineage>
        <taxon>Eukaryota</taxon>
        <taxon>Sar</taxon>
        <taxon>Alveolata</taxon>
        <taxon>Ciliophora</taxon>
        <taxon>Postciliodesmatophora</taxon>
        <taxon>Heterotrichea</taxon>
        <taxon>Heterotrichida</taxon>
        <taxon>Blepharismidae</taxon>
        <taxon>Blepharisma</taxon>
    </lineage>
</organism>
<evidence type="ECO:0000313" key="2">
    <source>
        <dbReference type="Proteomes" id="UP001162131"/>
    </source>
</evidence>
<evidence type="ECO:0000313" key="1">
    <source>
        <dbReference type="EMBL" id="CAG9314466.1"/>
    </source>
</evidence>
<gene>
    <name evidence="1" type="ORF">BSTOLATCC_MIC11469</name>
</gene>
<dbReference type="EMBL" id="CAJZBQ010000012">
    <property type="protein sequence ID" value="CAG9314466.1"/>
    <property type="molecule type" value="Genomic_DNA"/>
</dbReference>
<dbReference type="Proteomes" id="UP001162131">
    <property type="component" value="Unassembled WGS sequence"/>
</dbReference>
<comment type="caution">
    <text evidence="1">The sequence shown here is derived from an EMBL/GenBank/DDBJ whole genome shotgun (WGS) entry which is preliminary data.</text>
</comment>
<dbReference type="AlphaFoldDB" id="A0AAU9IL48"/>
<name>A0AAU9IL48_9CILI</name>
<sequence length="71" mass="8678">MIASRKQHFHFPYFILIWKVATKISLVKKYWADCQLCKNKVELKWRFLNANIWIWLRHCSSWAELLTNVLV</sequence>